<evidence type="ECO:0000313" key="2">
    <source>
        <dbReference type="Proteomes" id="UP000038045"/>
    </source>
</evidence>
<dbReference type="PANTHER" id="PTHR34228:SF5">
    <property type="entry name" value="PHOSPHOLIPASE A(2)-RELATED"/>
    <property type="match status" value="1"/>
</dbReference>
<dbReference type="InterPro" id="IPR053322">
    <property type="entry name" value="PLA2-like"/>
</dbReference>
<organism evidence="2 3">
    <name type="scientific">Parastrongyloides trichosuri</name>
    <name type="common">Possum-specific nematode worm</name>
    <dbReference type="NCBI Taxonomy" id="131310"/>
    <lineage>
        <taxon>Eukaryota</taxon>
        <taxon>Metazoa</taxon>
        <taxon>Ecdysozoa</taxon>
        <taxon>Nematoda</taxon>
        <taxon>Chromadorea</taxon>
        <taxon>Rhabditida</taxon>
        <taxon>Tylenchina</taxon>
        <taxon>Panagrolaimomorpha</taxon>
        <taxon>Strongyloidoidea</taxon>
        <taxon>Strongyloididae</taxon>
        <taxon>Parastrongyloides</taxon>
    </lineage>
</organism>
<feature type="transmembrane region" description="Helical" evidence="1">
    <location>
        <begin position="7"/>
        <end position="28"/>
    </location>
</feature>
<dbReference type="WBParaSite" id="PTRK_0000307300.1">
    <property type="protein sequence ID" value="PTRK_0000307300.1"/>
    <property type="gene ID" value="PTRK_0000307300"/>
</dbReference>
<dbReference type="Proteomes" id="UP000038045">
    <property type="component" value="Unplaced"/>
</dbReference>
<reference evidence="3" key="1">
    <citation type="submission" date="2017-02" db="UniProtKB">
        <authorList>
            <consortium name="WormBaseParasite"/>
        </authorList>
    </citation>
    <scope>IDENTIFICATION</scope>
</reference>
<accession>A0A0N4Z7C2</accession>
<dbReference type="Gene3D" id="1.20.90.10">
    <property type="entry name" value="Phospholipase A2 domain"/>
    <property type="match status" value="1"/>
</dbReference>
<keyword evidence="1" id="KW-0472">Membrane</keyword>
<dbReference type="PANTHER" id="PTHR34228">
    <property type="entry name" value="PROTEIN CBG09474-RELATED"/>
    <property type="match status" value="1"/>
</dbReference>
<dbReference type="SUPFAM" id="SSF48619">
    <property type="entry name" value="Phospholipase A2, PLA2"/>
    <property type="match status" value="1"/>
</dbReference>
<dbReference type="InterPro" id="IPR036444">
    <property type="entry name" value="PLipase_A2_dom_sf"/>
</dbReference>
<keyword evidence="1" id="KW-1133">Transmembrane helix</keyword>
<name>A0A0N4Z7C2_PARTI</name>
<dbReference type="GO" id="GO:0050482">
    <property type="term" value="P:arachidonate secretion"/>
    <property type="evidence" value="ECO:0007669"/>
    <property type="project" value="InterPro"/>
</dbReference>
<dbReference type="AlphaFoldDB" id="A0A0N4Z7C2"/>
<dbReference type="GO" id="GO:0006644">
    <property type="term" value="P:phospholipid metabolic process"/>
    <property type="evidence" value="ECO:0007669"/>
    <property type="project" value="InterPro"/>
</dbReference>
<dbReference type="GO" id="GO:0004623">
    <property type="term" value="F:phospholipase A2 activity"/>
    <property type="evidence" value="ECO:0007669"/>
    <property type="project" value="InterPro"/>
</dbReference>
<sequence length="167" mass="18995">MIANFCFYTFISLLGAIFILVLVVLTNFPSLQQRFDSTGNWFCGNEENEKLSSISADKRCPAAKENLNRCCVYHDNCYHNQLGRHFCDLQFCQCLLSNLIDSNSSKVSNCVTTAKVYCNFVTSMGVFPYKASAWSDEMEDSNSYHTIQKLSMLSSFKDFLKSIFSNI</sequence>
<keyword evidence="2" id="KW-1185">Reference proteome</keyword>
<evidence type="ECO:0000313" key="3">
    <source>
        <dbReference type="WBParaSite" id="PTRK_0000307300.1"/>
    </source>
</evidence>
<protein>
    <submittedName>
        <fullName evidence="3">Phospholipase A2 domain-containing protein</fullName>
    </submittedName>
</protein>
<proteinExistence type="predicted"/>
<keyword evidence="1" id="KW-0812">Transmembrane</keyword>
<evidence type="ECO:0000256" key="1">
    <source>
        <dbReference type="SAM" id="Phobius"/>
    </source>
</evidence>